<organism evidence="3">
    <name type="scientific">Micromonas pusilla</name>
    <name type="common">Picoplanktonic green alga</name>
    <name type="synonym">Chromulina pusilla</name>
    <dbReference type="NCBI Taxonomy" id="38833"/>
    <lineage>
        <taxon>Eukaryota</taxon>
        <taxon>Viridiplantae</taxon>
        <taxon>Chlorophyta</taxon>
        <taxon>Mamiellophyceae</taxon>
        <taxon>Mamiellales</taxon>
        <taxon>Mamiellaceae</taxon>
        <taxon>Micromonas</taxon>
    </lineage>
</organism>
<name>A0A7S0GWU4_MICPS</name>
<evidence type="ECO:0000256" key="1">
    <source>
        <dbReference type="SAM" id="MobiDB-lite"/>
    </source>
</evidence>
<evidence type="ECO:0000313" key="3">
    <source>
        <dbReference type="EMBL" id="CAD8441945.1"/>
    </source>
</evidence>
<accession>A0A7S0GWU4</accession>
<protein>
    <submittedName>
        <fullName evidence="3">Uncharacterized protein</fullName>
    </submittedName>
</protein>
<feature type="region of interest" description="Disordered" evidence="1">
    <location>
        <begin position="1"/>
        <end position="79"/>
    </location>
</feature>
<dbReference type="EMBL" id="HBEN01008594">
    <property type="protein sequence ID" value="CAD8441945.1"/>
    <property type="molecule type" value="Transcribed_RNA"/>
</dbReference>
<evidence type="ECO:0000256" key="2">
    <source>
        <dbReference type="SAM" id="Phobius"/>
    </source>
</evidence>
<keyword evidence="2" id="KW-0812">Transmembrane</keyword>
<proteinExistence type="predicted"/>
<sequence length="139" mass="15581">MAPDEARRSRQGSPGREDDEGMGDDPRVDPDDRRYDSTHEAEYDPEDDRNVDDVDVDEAYDDDGYSKEEPDEEEDEPGGGFLGLMSYLWMLVALALFAYLIHKVQQQASVIKALQQRAASMEARLGLAPMKPSERDAGL</sequence>
<gene>
    <name evidence="3" type="ORF">MSP1401_LOCUS7128</name>
</gene>
<feature type="transmembrane region" description="Helical" evidence="2">
    <location>
        <begin position="81"/>
        <end position="101"/>
    </location>
</feature>
<keyword evidence="2" id="KW-1133">Transmembrane helix</keyword>
<dbReference type="AlphaFoldDB" id="A0A7S0GWU4"/>
<feature type="compositionally biased region" description="Basic and acidic residues" evidence="1">
    <location>
        <begin position="24"/>
        <end position="42"/>
    </location>
</feature>
<feature type="compositionally biased region" description="Acidic residues" evidence="1">
    <location>
        <begin position="43"/>
        <end position="77"/>
    </location>
</feature>
<reference evidence="3" key="1">
    <citation type="submission" date="2021-01" db="EMBL/GenBank/DDBJ databases">
        <authorList>
            <person name="Corre E."/>
            <person name="Pelletier E."/>
            <person name="Niang G."/>
            <person name="Scheremetjew M."/>
            <person name="Finn R."/>
            <person name="Kale V."/>
            <person name="Holt S."/>
            <person name="Cochrane G."/>
            <person name="Meng A."/>
            <person name="Brown T."/>
            <person name="Cohen L."/>
        </authorList>
    </citation>
    <scope>NUCLEOTIDE SEQUENCE</scope>
    <source>
        <strain evidence="3">CCAC1681</strain>
    </source>
</reference>
<keyword evidence="2" id="KW-0472">Membrane</keyword>